<evidence type="ECO:0000313" key="1">
    <source>
        <dbReference type="EMBL" id="OAV99450.1"/>
    </source>
</evidence>
<dbReference type="Proteomes" id="UP000005240">
    <property type="component" value="Unassembled WGS sequence"/>
</dbReference>
<reference evidence="1" key="2">
    <citation type="submission" date="2016-05" db="EMBL/GenBank/DDBJ databases">
        <title>Comparative analysis highlights variable genome content of wheat rusts and divergence of the mating loci.</title>
        <authorList>
            <person name="Cuomo C.A."/>
            <person name="Bakkeren G."/>
            <person name="Szabo L."/>
            <person name="Khalil H."/>
            <person name="Joly D."/>
            <person name="Goldberg J."/>
            <person name="Young S."/>
            <person name="Zeng Q."/>
            <person name="Fellers J."/>
        </authorList>
    </citation>
    <scope>NUCLEOTIDE SEQUENCE [LARGE SCALE GENOMIC DNA]</scope>
    <source>
        <strain evidence="1">1-1 BBBD Race 1</strain>
    </source>
</reference>
<protein>
    <submittedName>
        <fullName evidence="1 2">Uncharacterized protein</fullName>
    </submittedName>
</protein>
<accession>A0A180H381</accession>
<name>A0A180H381_PUCT1</name>
<dbReference type="AlphaFoldDB" id="A0A180H381"/>
<dbReference type="EMBL" id="ADAS02000003">
    <property type="protein sequence ID" value="OAV99450.1"/>
    <property type="molecule type" value="Genomic_DNA"/>
</dbReference>
<keyword evidence="3" id="KW-1185">Reference proteome</keyword>
<evidence type="ECO:0000313" key="2">
    <source>
        <dbReference type="EnsemblFungi" id="PTTG_25383-t43_1-p1"/>
    </source>
</evidence>
<reference evidence="1" key="1">
    <citation type="submission" date="2009-11" db="EMBL/GenBank/DDBJ databases">
        <authorList>
            <consortium name="The Broad Institute Genome Sequencing Platform"/>
            <person name="Ward D."/>
            <person name="Feldgarden M."/>
            <person name="Earl A."/>
            <person name="Young S.K."/>
            <person name="Zeng Q."/>
            <person name="Koehrsen M."/>
            <person name="Alvarado L."/>
            <person name="Berlin A."/>
            <person name="Bochicchio J."/>
            <person name="Borenstein D."/>
            <person name="Chapman S.B."/>
            <person name="Chen Z."/>
            <person name="Engels R."/>
            <person name="Freedman E."/>
            <person name="Gellesch M."/>
            <person name="Goldberg J."/>
            <person name="Griggs A."/>
            <person name="Gujja S."/>
            <person name="Heilman E."/>
            <person name="Heiman D."/>
            <person name="Hepburn T."/>
            <person name="Howarth C."/>
            <person name="Jen D."/>
            <person name="Larson L."/>
            <person name="Lewis B."/>
            <person name="Mehta T."/>
            <person name="Park D."/>
            <person name="Pearson M."/>
            <person name="Roberts A."/>
            <person name="Saif S."/>
            <person name="Shea T."/>
            <person name="Shenoy N."/>
            <person name="Sisk P."/>
            <person name="Stolte C."/>
            <person name="Sykes S."/>
            <person name="Thomson T."/>
            <person name="Walk T."/>
            <person name="White J."/>
            <person name="Yandava C."/>
            <person name="Izard J."/>
            <person name="Baranova O.V."/>
            <person name="Blanton J.M."/>
            <person name="Tanner A.C."/>
            <person name="Dewhirst F.E."/>
            <person name="Haas B."/>
            <person name="Nusbaum C."/>
            <person name="Birren B."/>
        </authorList>
    </citation>
    <scope>NUCLEOTIDE SEQUENCE [LARGE SCALE GENOMIC DNA]</scope>
    <source>
        <strain evidence="1">1-1 BBBD Race 1</strain>
    </source>
</reference>
<reference evidence="2" key="4">
    <citation type="submission" date="2025-05" db="UniProtKB">
        <authorList>
            <consortium name="EnsemblFungi"/>
        </authorList>
    </citation>
    <scope>IDENTIFICATION</scope>
    <source>
        <strain evidence="2">isolate 1-1 / race 1 (BBBD)</strain>
    </source>
</reference>
<gene>
    <name evidence="1" type="ORF">PTTG_25383</name>
</gene>
<reference evidence="2 3" key="3">
    <citation type="journal article" date="2017" name="G3 (Bethesda)">
        <title>Comparative analysis highlights variable genome content of wheat rusts and divergence of the mating loci.</title>
        <authorList>
            <person name="Cuomo C.A."/>
            <person name="Bakkeren G."/>
            <person name="Khalil H.B."/>
            <person name="Panwar V."/>
            <person name="Joly D."/>
            <person name="Linning R."/>
            <person name="Sakthikumar S."/>
            <person name="Song X."/>
            <person name="Adiconis X."/>
            <person name="Fan L."/>
            <person name="Goldberg J.M."/>
            <person name="Levin J.Z."/>
            <person name="Young S."/>
            <person name="Zeng Q."/>
            <person name="Anikster Y."/>
            <person name="Bruce M."/>
            <person name="Wang M."/>
            <person name="Yin C."/>
            <person name="McCallum B."/>
            <person name="Szabo L.J."/>
            <person name="Hulbert S."/>
            <person name="Chen X."/>
            <person name="Fellers J.P."/>
        </authorList>
    </citation>
    <scope>NUCLEOTIDE SEQUENCE</scope>
    <source>
        <strain evidence="2">isolate 1-1 / race 1 (BBBD)</strain>
        <strain evidence="3">Isolate 1-1 / race 1 (BBBD)</strain>
    </source>
</reference>
<proteinExistence type="predicted"/>
<organism evidence="1">
    <name type="scientific">Puccinia triticina (isolate 1-1 / race 1 (BBBD))</name>
    <name type="common">Brown leaf rust fungus</name>
    <dbReference type="NCBI Taxonomy" id="630390"/>
    <lineage>
        <taxon>Eukaryota</taxon>
        <taxon>Fungi</taxon>
        <taxon>Dikarya</taxon>
        <taxon>Basidiomycota</taxon>
        <taxon>Pucciniomycotina</taxon>
        <taxon>Pucciniomycetes</taxon>
        <taxon>Pucciniales</taxon>
        <taxon>Pucciniaceae</taxon>
        <taxon>Puccinia</taxon>
    </lineage>
</organism>
<evidence type="ECO:0000313" key="3">
    <source>
        <dbReference type="Proteomes" id="UP000005240"/>
    </source>
</evidence>
<dbReference type="EnsemblFungi" id="PTTG_25383-t43_1">
    <property type="protein sequence ID" value="PTTG_25383-t43_1-p1"/>
    <property type="gene ID" value="PTTG_25383"/>
</dbReference>
<sequence>MSAPISLNKQNTFTPGYVLVRKQDYRNQNKLPLRRTANGFWRWLCCSSPTKTTSRSTSTPYYGGADASTDSCWGGGNDGGGAGCGGGGCGGGGC</sequence>
<dbReference type="VEuPathDB" id="FungiDB:PTTG_25383"/>